<dbReference type="InterPro" id="IPR013083">
    <property type="entry name" value="Znf_RING/FYVE/PHD"/>
</dbReference>
<dbReference type="CDD" id="cd16528">
    <property type="entry name" value="RING-HC_prokRING"/>
    <property type="match status" value="1"/>
</dbReference>
<proteinExistence type="predicted"/>
<dbReference type="EMBL" id="JAMZEB010000002">
    <property type="protein sequence ID" value="MCP2355906.1"/>
    <property type="molecule type" value="Genomic_DNA"/>
</dbReference>
<dbReference type="Pfam" id="PF14447">
    <property type="entry name" value="Prok-RING_4"/>
    <property type="match status" value="1"/>
</dbReference>
<evidence type="ECO:0000259" key="2">
    <source>
        <dbReference type="PROSITE" id="PS50089"/>
    </source>
</evidence>
<dbReference type="InterPro" id="IPR003325">
    <property type="entry name" value="TerD"/>
</dbReference>
<feature type="region of interest" description="Disordered" evidence="1">
    <location>
        <begin position="458"/>
        <end position="491"/>
    </location>
</feature>
<accession>A0A9X2GIB2</accession>
<organism evidence="3 4">
    <name type="scientific">Nonomuraea thailandensis</name>
    <dbReference type="NCBI Taxonomy" id="1188745"/>
    <lineage>
        <taxon>Bacteria</taxon>
        <taxon>Bacillati</taxon>
        <taxon>Actinomycetota</taxon>
        <taxon>Actinomycetes</taxon>
        <taxon>Streptosporangiales</taxon>
        <taxon>Streptosporangiaceae</taxon>
        <taxon>Nonomuraea</taxon>
    </lineage>
</organism>
<sequence>MNGSGEILLRRRRLVAPGLLAADRRLPPPVGKLPKRLGMVPAGVPSGVAALEFELLQLGFVVSGELYRELCGLSVTDLTIVGRRLLHSLREELGANDSHVPLFRKFPESVPADTTDFYVRRVFALLLQNPERPCVSCGESGTVHPVSPCAHLVCRTCWDGSDFSACPICHRRIDPGDPFLVPSEREITPTRDAVMSTVLLRLCADPAGTCRELAAELLARRTPMPPHERADLERLLEEQWPRSLSWLSEPIPVKETLAAVVAWALRKGADHELLDRHAGTATDVLRVLYALMDADPGLRVVPERRRSLPRAVRRAVLARLDAMPYLLEDLLRYREQWKRMAEVLHPHEHHARFPEAALAFAALRGTRLDPDTPFGRALLARAGGHRDVEVRDGRVRMRTFASRVEQALAEGRHAEATALLSRRPGELLRRLSHLLRLTYAPVPSGPPPVRVMAGTGARVKSGAGPATPAVAPEEAAPPGAPGEAGAPAASGADPLGVLEKAVRGVAPGVLLAVLGQVRTPPGGARLFLPRGGTARMWTVPDDRPALPDEVVLTAERVLTAELLRRAGELPPLRRALLDEGLADLVAPTSERTAGAALVRLVRGSVQPIPKADRLRFFLHWAEPPGTRVDLDLSVAVYDDGWRFAGLCDYTRLRLGNGLTHSGDLTSAPEPLGASEFIDVNVRNLRARYLVPVVFSYNDVPFDELVRGFAGFMERPRGLFDPVAVRQRFDLAGAAKILVPLVADLWTRTTRWADLNLSATGYGHNVAGSADELAAVGAALESAFEHRVTMWEVGCWHAAARAAEVVVRRRDGSLARYERRPGEDVPDFAARLAARADAPAFVGPLDGVELAALVSGDVELPGAQAYALYPHALGEARLLDAADLLSGLTPGS</sequence>
<dbReference type="RefSeq" id="WP_253742602.1">
    <property type="nucleotide sequence ID" value="NZ_BAABKA010000001.1"/>
</dbReference>
<feature type="domain" description="RING-type" evidence="2">
    <location>
        <begin position="134"/>
        <end position="170"/>
    </location>
</feature>
<dbReference type="SUPFAM" id="SSF57850">
    <property type="entry name" value="RING/U-box"/>
    <property type="match status" value="1"/>
</dbReference>
<feature type="compositionally biased region" description="Low complexity" evidence="1">
    <location>
        <begin position="462"/>
        <end position="491"/>
    </location>
</feature>
<dbReference type="InterPro" id="IPR001841">
    <property type="entry name" value="Znf_RING"/>
</dbReference>
<dbReference type="Gene3D" id="3.30.40.10">
    <property type="entry name" value="Zinc/RING finger domain, C3HC4 (zinc finger)"/>
    <property type="match status" value="1"/>
</dbReference>
<dbReference type="PANTHER" id="PTHR32097">
    <property type="entry name" value="CAMP-BINDING PROTEIN 1-RELATED"/>
    <property type="match status" value="1"/>
</dbReference>
<dbReference type="AlphaFoldDB" id="A0A9X2GIB2"/>
<comment type="caution">
    <text evidence="3">The sequence shown here is derived from an EMBL/GenBank/DDBJ whole genome shotgun (WGS) entry which is preliminary data.</text>
</comment>
<evidence type="ECO:0000256" key="1">
    <source>
        <dbReference type="SAM" id="MobiDB-lite"/>
    </source>
</evidence>
<dbReference type="CDD" id="cd06974">
    <property type="entry name" value="TerD_like"/>
    <property type="match status" value="1"/>
</dbReference>
<reference evidence="3" key="1">
    <citation type="submission" date="2022-06" db="EMBL/GenBank/DDBJ databases">
        <title>Sequencing the genomes of 1000 actinobacteria strains.</title>
        <authorList>
            <person name="Klenk H.-P."/>
        </authorList>
    </citation>
    <scope>NUCLEOTIDE SEQUENCE</scope>
    <source>
        <strain evidence="3">DSM 46694</strain>
    </source>
</reference>
<dbReference type="PANTHER" id="PTHR32097:SF18">
    <property type="entry name" value="RING-TYPE DOMAIN-CONTAINING PROTEIN"/>
    <property type="match status" value="1"/>
</dbReference>
<dbReference type="PROSITE" id="PS50089">
    <property type="entry name" value="ZF_RING_2"/>
    <property type="match status" value="1"/>
</dbReference>
<gene>
    <name evidence="3" type="ORF">HD597_002926</name>
</gene>
<evidence type="ECO:0000313" key="3">
    <source>
        <dbReference type="EMBL" id="MCP2355906.1"/>
    </source>
</evidence>
<dbReference type="Proteomes" id="UP001139648">
    <property type="component" value="Unassembled WGS sequence"/>
</dbReference>
<evidence type="ECO:0000313" key="4">
    <source>
        <dbReference type="Proteomes" id="UP001139648"/>
    </source>
</evidence>
<protein>
    <recommendedName>
        <fullName evidence="2">RING-type domain-containing protein</fullName>
    </recommendedName>
</protein>
<dbReference type="InterPro" id="IPR051324">
    <property type="entry name" value="Stress/Tellurium_Resist"/>
</dbReference>
<name>A0A9X2GIB2_9ACTN</name>
<keyword evidence="4" id="KW-1185">Reference proteome</keyword>